<dbReference type="Gene3D" id="3.10.180.10">
    <property type="entry name" value="2,3-Dihydroxybiphenyl 1,2-Dioxygenase, domain 1"/>
    <property type="match status" value="1"/>
</dbReference>
<dbReference type="InterPro" id="IPR037523">
    <property type="entry name" value="VOC_core"/>
</dbReference>
<reference evidence="2 3" key="1">
    <citation type="submission" date="2019-07" db="EMBL/GenBank/DDBJ databases">
        <authorList>
            <person name="Huq M.A."/>
        </authorList>
    </citation>
    <scope>NUCLEOTIDE SEQUENCE [LARGE SCALE GENOMIC DNA]</scope>
    <source>
        <strain evidence="2 3">MAH-19</strain>
    </source>
</reference>
<evidence type="ECO:0000259" key="1">
    <source>
        <dbReference type="PROSITE" id="PS51819"/>
    </source>
</evidence>
<dbReference type="SUPFAM" id="SSF54593">
    <property type="entry name" value="Glyoxalase/Bleomycin resistance protein/Dihydroxybiphenyl dioxygenase"/>
    <property type="match status" value="1"/>
</dbReference>
<feature type="domain" description="VOC" evidence="1">
    <location>
        <begin position="3"/>
        <end position="118"/>
    </location>
</feature>
<sequence length="119" mass="12855">MKSIEIISIPVTDQARAKAFYLALGFEIVVEAPFEGDKKWIQLCLPGSKTPSITLVTWFENMPAGCINGFVIKTDDIHKDISDLAEKGIAAGPAEKTPWGLFAAVIDPDGNRISLHGDA</sequence>
<dbReference type="AlphaFoldDB" id="A0A556MVZ8"/>
<keyword evidence="3" id="KW-1185">Reference proteome</keyword>
<organism evidence="2 3">
    <name type="scientific">Mucilaginibacter corticis</name>
    <dbReference type="NCBI Taxonomy" id="2597670"/>
    <lineage>
        <taxon>Bacteria</taxon>
        <taxon>Pseudomonadati</taxon>
        <taxon>Bacteroidota</taxon>
        <taxon>Sphingobacteriia</taxon>
        <taxon>Sphingobacteriales</taxon>
        <taxon>Sphingobacteriaceae</taxon>
        <taxon>Mucilaginibacter</taxon>
    </lineage>
</organism>
<comment type="caution">
    <text evidence="2">The sequence shown here is derived from an EMBL/GenBank/DDBJ whole genome shotgun (WGS) entry which is preliminary data.</text>
</comment>
<gene>
    <name evidence="2" type="ORF">FO440_07980</name>
</gene>
<dbReference type="Proteomes" id="UP000318733">
    <property type="component" value="Unassembled WGS sequence"/>
</dbReference>
<name>A0A556MVZ8_9SPHI</name>
<dbReference type="OrthoDB" id="9796521at2"/>
<evidence type="ECO:0000313" key="3">
    <source>
        <dbReference type="Proteomes" id="UP000318733"/>
    </source>
</evidence>
<dbReference type="EMBL" id="VLPK01000001">
    <property type="protein sequence ID" value="TSJ44101.1"/>
    <property type="molecule type" value="Genomic_DNA"/>
</dbReference>
<proteinExistence type="predicted"/>
<accession>A0A556MVZ8</accession>
<dbReference type="PANTHER" id="PTHR36437">
    <property type="entry name" value="GLYOXALASE/BLEOMYCIN RESISTANCE PROTEIN/DIOXYGENASE"/>
    <property type="match status" value="1"/>
</dbReference>
<dbReference type="RefSeq" id="WP_144247665.1">
    <property type="nucleotide sequence ID" value="NZ_VLPK01000001.1"/>
</dbReference>
<dbReference type="PROSITE" id="PS51819">
    <property type="entry name" value="VOC"/>
    <property type="match status" value="1"/>
</dbReference>
<dbReference type="Pfam" id="PF00903">
    <property type="entry name" value="Glyoxalase"/>
    <property type="match status" value="1"/>
</dbReference>
<evidence type="ECO:0000313" key="2">
    <source>
        <dbReference type="EMBL" id="TSJ44101.1"/>
    </source>
</evidence>
<protein>
    <submittedName>
        <fullName evidence="2">Glyoxalase</fullName>
    </submittedName>
</protein>
<dbReference type="InterPro" id="IPR004360">
    <property type="entry name" value="Glyas_Fos-R_dOase_dom"/>
</dbReference>
<dbReference type="PANTHER" id="PTHR36437:SF2">
    <property type="entry name" value="GLYOXALASE_BLEOMYCIN RESISTANCE PROTEIN_DIOXYGENASE"/>
    <property type="match status" value="1"/>
</dbReference>
<dbReference type="InterPro" id="IPR029068">
    <property type="entry name" value="Glyas_Bleomycin-R_OHBP_Dase"/>
</dbReference>